<comment type="caution">
    <text evidence="1">The sequence shown here is derived from an EMBL/GenBank/DDBJ whole genome shotgun (WGS) entry which is preliminary data.</text>
</comment>
<protein>
    <submittedName>
        <fullName evidence="1">Uncharacterized protein</fullName>
    </submittedName>
</protein>
<evidence type="ECO:0000313" key="2">
    <source>
        <dbReference type="Proteomes" id="UP000299102"/>
    </source>
</evidence>
<gene>
    <name evidence="1" type="ORF">EVAR_31749_1</name>
</gene>
<dbReference type="EMBL" id="BGZK01000473">
    <property type="protein sequence ID" value="GBP45844.1"/>
    <property type="molecule type" value="Genomic_DNA"/>
</dbReference>
<evidence type="ECO:0000313" key="1">
    <source>
        <dbReference type="EMBL" id="GBP45844.1"/>
    </source>
</evidence>
<accession>A0A4C1W6Q3</accession>
<keyword evidence="2" id="KW-1185">Reference proteome</keyword>
<organism evidence="1 2">
    <name type="scientific">Eumeta variegata</name>
    <name type="common">Bagworm moth</name>
    <name type="synonym">Eumeta japonica</name>
    <dbReference type="NCBI Taxonomy" id="151549"/>
    <lineage>
        <taxon>Eukaryota</taxon>
        <taxon>Metazoa</taxon>
        <taxon>Ecdysozoa</taxon>
        <taxon>Arthropoda</taxon>
        <taxon>Hexapoda</taxon>
        <taxon>Insecta</taxon>
        <taxon>Pterygota</taxon>
        <taxon>Neoptera</taxon>
        <taxon>Endopterygota</taxon>
        <taxon>Lepidoptera</taxon>
        <taxon>Glossata</taxon>
        <taxon>Ditrysia</taxon>
        <taxon>Tineoidea</taxon>
        <taxon>Psychidae</taxon>
        <taxon>Oiketicinae</taxon>
        <taxon>Eumeta</taxon>
    </lineage>
</organism>
<sequence>MSRPRQCAKLHGIIAHPRARGYRRRFVRPPAPASARQRPPAPATLIETAILVESRIGVESGIGIRLENRTTPAVVVGAWSADTQYNATCADESAGGAIQIPGFILKPTEYFEFKFEFDLRLSLALKFGLSSAVSCDADPILYLDPDMALLEMNWNEKVDSSTFSDNFFGFGLICFAVVNALSAPTWCAACASAAAEAGGRAGARGGRPRHTMHR</sequence>
<dbReference type="Proteomes" id="UP000299102">
    <property type="component" value="Unassembled WGS sequence"/>
</dbReference>
<proteinExistence type="predicted"/>
<dbReference type="AlphaFoldDB" id="A0A4C1W6Q3"/>
<reference evidence="1 2" key="1">
    <citation type="journal article" date="2019" name="Commun. Biol.">
        <title>The bagworm genome reveals a unique fibroin gene that provides high tensile strength.</title>
        <authorList>
            <person name="Kono N."/>
            <person name="Nakamura H."/>
            <person name="Ohtoshi R."/>
            <person name="Tomita M."/>
            <person name="Numata K."/>
            <person name="Arakawa K."/>
        </authorList>
    </citation>
    <scope>NUCLEOTIDE SEQUENCE [LARGE SCALE GENOMIC DNA]</scope>
</reference>
<name>A0A4C1W6Q3_EUMVA</name>